<evidence type="ECO:0000313" key="1">
    <source>
        <dbReference type="EMBL" id="CAB4908712.1"/>
    </source>
</evidence>
<dbReference type="InterPro" id="IPR000600">
    <property type="entry name" value="ROK"/>
</dbReference>
<dbReference type="AlphaFoldDB" id="A0A6J7GL74"/>
<protein>
    <submittedName>
        <fullName evidence="1">Unannotated protein</fullName>
    </submittedName>
</protein>
<sequence>MNQTTDRLTVGVDLGGTNLRIGLVDYSGAVIEVHEQSSIGTADELIEIIVQKINAWGSNNAVQSVGVGVAGMIDYEGVVHYAPNLPEFSGVPLQPLLAQRLDYPVVVDNDANTAAWGEVNHGAAQGYDAALVITLGTGIGGGVIVGGQIYRGAHGFAAEVGHWQFDPAGPLCACGGRGHWEAMASGSALGRMAQEQAAAGNAPALLALVDGDAHSLTGHHVVQALATSDEVAQSIWTQFTRAVGVGLAGLINLFDPSVVVISGGLVVLGEVLLNPIASVVAEEIEGSQYRFKVQILPAVLGDQAGLVGAAAMARDLVP</sequence>
<dbReference type="Pfam" id="PF00480">
    <property type="entry name" value="ROK"/>
    <property type="match status" value="1"/>
</dbReference>
<dbReference type="PANTHER" id="PTHR18964:SF173">
    <property type="entry name" value="GLUCOKINASE"/>
    <property type="match status" value="1"/>
</dbReference>
<dbReference type="SUPFAM" id="SSF53067">
    <property type="entry name" value="Actin-like ATPase domain"/>
    <property type="match status" value="1"/>
</dbReference>
<name>A0A6J7GL74_9ZZZZ</name>
<organism evidence="1">
    <name type="scientific">freshwater metagenome</name>
    <dbReference type="NCBI Taxonomy" id="449393"/>
    <lineage>
        <taxon>unclassified sequences</taxon>
        <taxon>metagenomes</taxon>
        <taxon>ecological metagenomes</taxon>
    </lineage>
</organism>
<dbReference type="PROSITE" id="PS01125">
    <property type="entry name" value="ROK"/>
    <property type="match status" value="1"/>
</dbReference>
<accession>A0A6J7GL74</accession>
<dbReference type="InterPro" id="IPR049874">
    <property type="entry name" value="ROK_cs"/>
</dbReference>
<dbReference type="EMBL" id="CAFBMM010000044">
    <property type="protein sequence ID" value="CAB4908712.1"/>
    <property type="molecule type" value="Genomic_DNA"/>
</dbReference>
<dbReference type="PANTHER" id="PTHR18964">
    <property type="entry name" value="ROK (REPRESSOR, ORF, KINASE) FAMILY"/>
    <property type="match status" value="1"/>
</dbReference>
<dbReference type="Gene3D" id="3.30.420.40">
    <property type="match status" value="2"/>
</dbReference>
<proteinExistence type="predicted"/>
<dbReference type="InterPro" id="IPR043129">
    <property type="entry name" value="ATPase_NBD"/>
</dbReference>
<reference evidence="1" key="1">
    <citation type="submission" date="2020-05" db="EMBL/GenBank/DDBJ databases">
        <authorList>
            <person name="Chiriac C."/>
            <person name="Salcher M."/>
            <person name="Ghai R."/>
            <person name="Kavagutti S V."/>
        </authorList>
    </citation>
    <scope>NUCLEOTIDE SEQUENCE</scope>
</reference>
<gene>
    <name evidence="1" type="ORF">UFOPK3605_00950</name>
</gene>